<proteinExistence type="predicted"/>
<feature type="region of interest" description="Disordered" evidence="1">
    <location>
        <begin position="1"/>
        <end position="21"/>
    </location>
</feature>
<feature type="non-terminal residue" evidence="2">
    <location>
        <position position="1"/>
    </location>
</feature>
<feature type="non-terminal residue" evidence="2">
    <location>
        <position position="55"/>
    </location>
</feature>
<evidence type="ECO:0000256" key="1">
    <source>
        <dbReference type="SAM" id="MobiDB-lite"/>
    </source>
</evidence>
<accession>A0A6J4KF83</accession>
<dbReference type="AlphaFoldDB" id="A0A6J4KF83"/>
<organism evidence="2">
    <name type="scientific">uncultured Chloroflexota bacterium</name>
    <dbReference type="NCBI Taxonomy" id="166587"/>
    <lineage>
        <taxon>Bacteria</taxon>
        <taxon>Bacillati</taxon>
        <taxon>Chloroflexota</taxon>
        <taxon>environmental samples</taxon>
    </lineage>
</organism>
<evidence type="ECO:0000313" key="2">
    <source>
        <dbReference type="EMBL" id="CAA9303076.1"/>
    </source>
</evidence>
<reference evidence="2" key="1">
    <citation type="submission" date="2020-02" db="EMBL/GenBank/DDBJ databases">
        <authorList>
            <person name="Meier V. D."/>
        </authorList>
    </citation>
    <scope>NUCLEOTIDE SEQUENCE</scope>
    <source>
        <strain evidence="2">AVDCRST_MAG77</strain>
    </source>
</reference>
<name>A0A6J4KF83_9CHLR</name>
<gene>
    <name evidence="2" type="ORF">AVDCRST_MAG77-5827</name>
</gene>
<protein>
    <submittedName>
        <fullName evidence="2">Uncharacterized protein</fullName>
    </submittedName>
</protein>
<sequence length="55" mass="6074">TSGTGCRRSTSSVRPGFPTGPPTSWALSSTIRCTLWPRCLQRNPYLLWRLLAPLG</sequence>
<dbReference type="EMBL" id="CADCTC010000303">
    <property type="protein sequence ID" value="CAA9303076.1"/>
    <property type="molecule type" value="Genomic_DNA"/>
</dbReference>
<feature type="compositionally biased region" description="Low complexity" evidence="1">
    <location>
        <begin position="1"/>
        <end position="12"/>
    </location>
</feature>